<evidence type="ECO:0000313" key="3">
    <source>
        <dbReference type="EMBL" id="MFC6035326.1"/>
    </source>
</evidence>
<dbReference type="Pfam" id="PF07811">
    <property type="entry name" value="TadE"/>
    <property type="match status" value="1"/>
</dbReference>
<feature type="domain" description="TadE-like" evidence="2">
    <location>
        <begin position="15"/>
        <end position="57"/>
    </location>
</feature>
<dbReference type="RefSeq" id="WP_379879350.1">
    <property type="nucleotide sequence ID" value="NZ_JBHPON010000001.1"/>
</dbReference>
<keyword evidence="1" id="KW-0472">Membrane</keyword>
<keyword evidence="1" id="KW-1133">Transmembrane helix</keyword>
<proteinExistence type="predicted"/>
<name>A0ABW1KT81_9PROT</name>
<evidence type="ECO:0000313" key="4">
    <source>
        <dbReference type="Proteomes" id="UP001596116"/>
    </source>
</evidence>
<comment type="caution">
    <text evidence="3">The sequence shown here is derived from an EMBL/GenBank/DDBJ whole genome shotgun (WGS) entry which is preliminary data.</text>
</comment>
<dbReference type="Proteomes" id="UP001596116">
    <property type="component" value="Unassembled WGS sequence"/>
</dbReference>
<gene>
    <name evidence="3" type="ORF">ACFMB1_07200</name>
</gene>
<evidence type="ECO:0000259" key="2">
    <source>
        <dbReference type="Pfam" id="PF07811"/>
    </source>
</evidence>
<protein>
    <submittedName>
        <fullName evidence="3">TadE/TadG family type IV pilus assembly protein</fullName>
    </submittedName>
</protein>
<organism evidence="3 4">
    <name type="scientific">Hyphococcus aureus</name>
    <dbReference type="NCBI Taxonomy" id="2666033"/>
    <lineage>
        <taxon>Bacteria</taxon>
        <taxon>Pseudomonadati</taxon>
        <taxon>Pseudomonadota</taxon>
        <taxon>Alphaproteobacteria</taxon>
        <taxon>Parvularculales</taxon>
        <taxon>Parvularculaceae</taxon>
        <taxon>Hyphococcus</taxon>
    </lineage>
</organism>
<reference evidence="3 4" key="1">
    <citation type="submission" date="2024-09" db="EMBL/GenBank/DDBJ databases">
        <authorList>
            <person name="Zhang Z.-H."/>
        </authorList>
    </citation>
    <scope>NUCLEOTIDE SEQUENCE [LARGE SCALE GENOMIC DNA]</scope>
    <source>
        <strain evidence="3 4">HHTR114</strain>
    </source>
</reference>
<dbReference type="InterPro" id="IPR012495">
    <property type="entry name" value="TadE-like_dom"/>
</dbReference>
<dbReference type="EMBL" id="JBHPON010000001">
    <property type="protein sequence ID" value="MFC6035326.1"/>
    <property type="molecule type" value="Genomic_DNA"/>
</dbReference>
<feature type="transmembrane region" description="Helical" evidence="1">
    <location>
        <begin position="21"/>
        <end position="43"/>
    </location>
</feature>
<sequence>MPLRTARAWVANRKGSTAVEFAIVAPILLALIFSIFEAGWYFFVTTSVQQAGANAARLIRTGQAQSGDMSADAFFDEVCRVVSAFGDCEDKLTIDISKFSNFAALADDLSEPVCRDRDDPTIAGAQYSTGDFGQQRDIIRVRICFLYEPINPGLGLNLAQTAHGERKIVSVSIFRNEPFSGS</sequence>
<evidence type="ECO:0000256" key="1">
    <source>
        <dbReference type="SAM" id="Phobius"/>
    </source>
</evidence>
<keyword evidence="1" id="KW-0812">Transmembrane</keyword>
<keyword evidence="4" id="KW-1185">Reference proteome</keyword>
<accession>A0ABW1KT81</accession>